<dbReference type="GO" id="GO:0000324">
    <property type="term" value="C:fungal-type vacuole"/>
    <property type="evidence" value="ECO:0007669"/>
    <property type="project" value="TreeGrafter"/>
</dbReference>
<evidence type="ECO:0000256" key="3">
    <source>
        <dbReference type="ARBA" id="ARBA00022989"/>
    </source>
</evidence>
<protein>
    <submittedName>
        <fullName evidence="6">RTA-like protein</fullName>
    </submittedName>
</protein>
<evidence type="ECO:0000313" key="7">
    <source>
        <dbReference type="Proteomes" id="UP001056384"/>
    </source>
</evidence>
<keyword evidence="3 5" id="KW-1133">Transmembrane helix</keyword>
<feature type="transmembrane region" description="Helical" evidence="5">
    <location>
        <begin position="176"/>
        <end position="203"/>
    </location>
</feature>
<reference evidence="6" key="1">
    <citation type="submission" date="2022-06" db="EMBL/GenBank/DDBJ databases">
        <title>Complete genome sequences of two strains of the flax pathogen Septoria linicola.</title>
        <authorList>
            <person name="Lapalu N."/>
            <person name="Simon A."/>
            <person name="Demenou B."/>
            <person name="Paumier D."/>
            <person name="Guillot M.-P."/>
            <person name="Gout L."/>
            <person name="Valade R."/>
        </authorList>
    </citation>
    <scope>NUCLEOTIDE SEQUENCE</scope>
    <source>
        <strain evidence="6">SE15195</strain>
    </source>
</reference>
<feature type="transmembrane region" description="Helical" evidence="5">
    <location>
        <begin position="68"/>
        <end position="87"/>
    </location>
</feature>
<dbReference type="PANTHER" id="PTHR31465">
    <property type="entry name" value="PROTEIN RTA1-RELATED"/>
    <property type="match status" value="1"/>
</dbReference>
<dbReference type="AlphaFoldDB" id="A0A9Q9AGK1"/>
<proteinExistence type="predicted"/>
<feature type="transmembrane region" description="Helical" evidence="5">
    <location>
        <begin position="144"/>
        <end position="164"/>
    </location>
</feature>
<name>A0A9Q9AGK1_9PEZI</name>
<dbReference type="EMBL" id="CP099418">
    <property type="protein sequence ID" value="USW47199.1"/>
    <property type="molecule type" value="Genomic_DNA"/>
</dbReference>
<dbReference type="PANTHER" id="PTHR31465:SF9">
    <property type="entry name" value="SPHINGOID LONG-CHAIN BASE TRANSPORTER RSB1"/>
    <property type="match status" value="1"/>
</dbReference>
<feature type="transmembrane region" description="Helical" evidence="5">
    <location>
        <begin position="99"/>
        <end position="123"/>
    </location>
</feature>
<keyword evidence="4 5" id="KW-0472">Membrane</keyword>
<dbReference type="GO" id="GO:0005886">
    <property type="term" value="C:plasma membrane"/>
    <property type="evidence" value="ECO:0007669"/>
    <property type="project" value="TreeGrafter"/>
</dbReference>
<dbReference type="Proteomes" id="UP001056384">
    <property type="component" value="Chromosome 1"/>
</dbReference>
<feature type="transmembrane region" description="Helical" evidence="5">
    <location>
        <begin position="224"/>
        <end position="245"/>
    </location>
</feature>
<feature type="transmembrane region" description="Helical" evidence="5">
    <location>
        <begin position="265"/>
        <end position="283"/>
    </location>
</feature>
<keyword evidence="7" id="KW-1185">Reference proteome</keyword>
<dbReference type="Pfam" id="PF04479">
    <property type="entry name" value="RTA1"/>
    <property type="match status" value="1"/>
</dbReference>
<sequence length="326" mass="36364">MSAATYPDAFIGCNTTITDYHLCTLKTCCLAQSSFLYRPSYGGNLFFVIFFAAFIIPHLWLGIKKKTWGFMAGMVLGLLFEVIGYVGRVQLHNDPFSNGAFLLYLIMLTIAPVFLTAAIYLCLSRIITFYGAHLSPLQPRTIAIFFMCSDFLSLVLQAVGGALAEMASTKEAGQTGINIMIAGLLLQAISLAVFSAVWTWFMLRVRSGVTDQTHAKVVTRTRMLFKLFQVALMLATAAIIVRSIYRVAELWGGFEGELWNNRTDFMILDGVMIALAVLLLTALHPGIAFGEQWHAANWSIRGGRNRERLRSQSGKVDEREMQVMWK</sequence>
<organism evidence="6 7">
    <name type="scientific">Septoria linicola</name>
    <dbReference type="NCBI Taxonomy" id="215465"/>
    <lineage>
        <taxon>Eukaryota</taxon>
        <taxon>Fungi</taxon>
        <taxon>Dikarya</taxon>
        <taxon>Ascomycota</taxon>
        <taxon>Pezizomycotina</taxon>
        <taxon>Dothideomycetes</taxon>
        <taxon>Dothideomycetidae</taxon>
        <taxon>Mycosphaerellales</taxon>
        <taxon>Mycosphaerellaceae</taxon>
        <taxon>Septoria</taxon>
    </lineage>
</organism>
<dbReference type="OrthoDB" id="4521223at2759"/>
<evidence type="ECO:0000256" key="5">
    <source>
        <dbReference type="SAM" id="Phobius"/>
    </source>
</evidence>
<accession>A0A9Q9AGK1</accession>
<dbReference type="InterPro" id="IPR007568">
    <property type="entry name" value="RTA1"/>
</dbReference>
<feature type="transmembrane region" description="Helical" evidence="5">
    <location>
        <begin position="41"/>
        <end position="61"/>
    </location>
</feature>
<evidence type="ECO:0000256" key="1">
    <source>
        <dbReference type="ARBA" id="ARBA00004141"/>
    </source>
</evidence>
<evidence type="ECO:0000256" key="2">
    <source>
        <dbReference type="ARBA" id="ARBA00022692"/>
    </source>
</evidence>
<gene>
    <name evidence="6" type="ORF">Slin15195_G005180</name>
</gene>
<evidence type="ECO:0000313" key="6">
    <source>
        <dbReference type="EMBL" id="USW47199.1"/>
    </source>
</evidence>
<keyword evidence="2 5" id="KW-0812">Transmembrane</keyword>
<evidence type="ECO:0000256" key="4">
    <source>
        <dbReference type="ARBA" id="ARBA00023136"/>
    </source>
</evidence>
<comment type="subcellular location">
    <subcellularLocation>
        <location evidence="1">Membrane</location>
        <topology evidence="1">Multi-pass membrane protein</topology>
    </subcellularLocation>
</comment>